<dbReference type="GO" id="GO:0046872">
    <property type="term" value="F:metal ion binding"/>
    <property type="evidence" value="ECO:0007669"/>
    <property type="project" value="UniProtKB-KW"/>
</dbReference>
<dbReference type="AlphaFoldDB" id="U5D1T2"/>
<evidence type="ECO:0000259" key="3">
    <source>
        <dbReference type="Pfam" id="PF14226"/>
    </source>
</evidence>
<dbReference type="HOGENOM" id="CLU_2515665_0_0_1"/>
<reference evidence="5" key="1">
    <citation type="journal article" date="2013" name="Science">
        <title>The Amborella genome and the evolution of flowering plants.</title>
        <authorList>
            <consortium name="Amborella Genome Project"/>
        </authorList>
    </citation>
    <scope>NUCLEOTIDE SEQUENCE [LARGE SCALE GENOMIC DNA]</scope>
</reference>
<keyword evidence="1" id="KW-0479">Metal-binding</keyword>
<dbReference type="Proteomes" id="UP000017836">
    <property type="component" value="Unassembled WGS sequence"/>
</dbReference>
<gene>
    <name evidence="4" type="ORF">AMTR_s00062p00086300</name>
</gene>
<dbReference type="EMBL" id="KI392068">
    <property type="protein sequence ID" value="ERN19556.1"/>
    <property type="molecule type" value="Genomic_DNA"/>
</dbReference>
<sequence length="85" mass="9480">MACVIAASYIEAPQFRSKPLIPVAADSFPVIDLSPMLLEKDCREPKAMEKLVNQVRRALKEWGAFHVINHGVPLQVIPNMRAKLA</sequence>
<accession>U5D1T2</accession>
<dbReference type="InterPro" id="IPR026992">
    <property type="entry name" value="DIOX_N"/>
</dbReference>
<evidence type="ECO:0000256" key="1">
    <source>
        <dbReference type="ARBA" id="ARBA00022723"/>
    </source>
</evidence>
<feature type="domain" description="Non-haem dioxygenase N-terminal" evidence="3">
    <location>
        <begin position="29"/>
        <end position="82"/>
    </location>
</feature>
<dbReference type="InterPro" id="IPR027443">
    <property type="entry name" value="IPNS-like_sf"/>
</dbReference>
<keyword evidence="2" id="KW-0408">Iron</keyword>
<keyword evidence="5" id="KW-1185">Reference proteome</keyword>
<dbReference type="SUPFAM" id="SSF51197">
    <property type="entry name" value="Clavaminate synthase-like"/>
    <property type="match status" value="1"/>
</dbReference>
<organism evidence="4 5">
    <name type="scientific">Amborella trichopoda</name>
    <dbReference type="NCBI Taxonomy" id="13333"/>
    <lineage>
        <taxon>Eukaryota</taxon>
        <taxon>Viridiplantae</taxon>
        <taxon>Streptophyta</taxon>
        <taxon>Embryophyta</taxon>
        <taxon>Tracheophyta</taxon>
        <taxon>Spermatophyta</taxon>
        <taxon>Magnoliopsida</taxon>
        <taxon>Amborellales</taxon>
        <taxon>Amborellaceae</taxon>
        <taxon>Amborella</taxon>
    </lineage>
</organism>
<evidence type="ECO:0000313" key="4">
    <source>
        <dbReference type="EMBL" id="ERN19556.1"/>
    </source>
</evidence>
<dbReference type="Gramene" id="ERN19556">
    <property type="protein sequence ID" value="ERN19556"/>
    <property type="gene ID" value="AMTR_s00062p00086300"/>
</dbReference>
<dbReference type="Pfam" id="PF14226">
    <property type="entry name" value="DIOX_N"/>
    <property type="match status" value="1"/>
</dbReference>
<protein>
    <recommendedName>
        <fullName evidence="3">Non-haem dioxygenase N-terminal domain-containing protein</fullName>
    </recommendedName>
</protein>
<evidence type="ECO:0000313" key="5">
    <source>
        <dbReference type="Proteomes" id="UP000017836"/>
    </source>
</evidence>
<evidence type="ECO:0000256" key="2">
    <source>
        <dbReference type="ARBA" id="ARBA00023004"/>
    </source>
</evidence>
<proteinExistence type="predicted"/>
<dbReference type="Gene3D" id="2.60.120.330">
    <property type="entry name" value="B-lactam Antibiotic, Isopenicillin N Synthase, Chain"/>
    <property type="match status" value="1"/>
</dbReference>
<name>U5D1T2_AMBTC</name>